<evidence type="ECO:0000313" key="2">
    <source>
        <dbReference type="Proteomes" id="UP000321363"/>
    </source>
</evidence>
<name>A0A5C6VM10_9BACI</name>
<dbReference type="AlphaFoldDB" id="A0A5C6VM10"/>
<comment type="caution">
    <text evidence="1">The sequence shown here is derived from an EMBL/GenBank/DDBJ whole genome shotgun (WGS) entry which is preliminary data.</text>
</comment>
<proteinExistence type="predicted"/>
<gene>
    <name evidence="1" type="ORF">FS935_18550</name>
</gene>
<sequence>MKFKYDFIDQWVVDGFIEINSQKLSFNVTYVSDCLGDLLSALLYLNSTCISKDYGLTNHTSCAWDSEPFITRWNFTLKKNRMLHIIVSFENRIKIDTEYHYDSFLEVILKEVNSLIKKYGIVGYKANWEHEFPLSTYLQLKSYLLTKKPYIFEMIENEYSEYKKSDLIKDIHLLTN</sequence>
<dbReference type="OrthoDB" id="5456548at2"/>
<dbReference type="EMBL" id="VOQF01000013">
    <property type="protein sequence ID" value="TXC86050.1"/>
    <property type="molecule type" value="Genomic_DNA"/>
</dbReference>
<keyword evidence="2" id="KW-1185">Reference proteome</keyword>
<protein>
    <submittedName>
        <fullName evidence="1">Uncharacterized protein</fullName>
    </submittedName>
</protein>
<dbReference type="Proteomes" id="UP000321363">
    <property type="component" value="Unassembled WGS sequence"/>
</dbReference>
<reference evidence="1 2" key="1">
    <citation type="journal article" date="2005" name="Int. J. Syst. Evol. Microbiol.">
        <title>Bacillus litoralis sp. nov., isolated from a tidal flat of the Yellow Sea in Korea.</title>
        <authorList>
            <person name="Yoon J.H."/>
            <person name="Oh T.K."/>
        </authorList>
    </citation>
    <scope>NUCLEOTIDE SEQUENCE [LARGE SCALE GENOMIC DNA]</scope>
    <source>
        <strain evidence="1 2">SW-211</strain>
    </source>
</reference>
<evidence type="ECO:0000313" key="1">
    <source>
        <dbReference type="EMBL" id="TXC86050.1"/>
    </source>
</evidence>
<accession>A0A5C6VM10</accession>
<organism evidence="1 2">
    <name type="scientific">Metabacillus litoralis</name>
    <dbReference type="NCBI Taxonomy" id="152268"/>
    <lineage>
        <taxon>Bacteria</taxon>
        <taxon>Bacillati</taxon>
        <taxon>Bacillota</taxon>
        <taxon>Bacilli</taxon>
        <taxon>Bacillales</taxon>
        <taxon>Bacillaceae</taxon>
        <taxon>Metabacillus</taxon>
    </lineage>
</organism>
<dbReference type="RefSeq" id="WP_146950141.1">
    <property type="nucleotide sequence ID" value="NZ_VOQF01000013.1"/>
</dbReference>